<dbReference type="Proteomes" id="UP000001930">
    <property type="component" value="Chromosome II"/>
</dbReference>
<dbReference type="InterPro" id="IPR017872">
    <property type="entry name" value="Pyrmidine_PPase_CS"/>
</dbReference>
<name>Q2T887_BURTA</name>
<dbReference type="SMART" id="SM00941">
    <property type="entry name" value="PYNP_C"/>
    <property type="match status" value="1"/>
</dbReference>
<organism evidence="9 10">
    <name type="scientific">Burkholderia thailandensis (strain ATCC 700388 / DSM 13276 / CCUG 48851 / CIP 106301 / E264)</name>
    <dbReference type="NCBI Taxonomy" id="271848"/>
    <lineage>
        <taxon>Bacteria</taxon>
        <taxon>Pseudomonadati</taxon>
        <taxon>Pseudomonadota</taxon>
        <taxon>Betaproteobacteria</taxon>
        <taxon>Burkholderiales</taxon>
        <taxon>Burkholderiaceae</taxon>
        <taxon>Burkholderia</taxon>
        <taxon>pseudomallei group</taxon>
    </lineage>
</organism>
<dbReference type="SUPFAM" id="SSF52418">
    <property type="entry name" value="Nucleoside phosphorylase/phosphoribosyltransferase catalytic domain"/>
    <property type="match status" value="1"/>
</dbReference>
<dbReference type="AlphaFoldDB" id="Q2T887"/>
<dbReference type="NCBIfam" id="NF004490">
    <property type="entry name" value="PRK05820.1"/>
    <property type="match status" value="1"/>
</dbReference>
<dbReference type="Gene3D" id="3.40.1030.10">
    <property type="entry name" value="Nucleoside phosphorylase/phosphoribosyltransferase catalytic domain"/>
    <property type="match status" value="1"/>
</dbReference>
<evidence type="ECO:0000313" key="9">
    <source>
        <dbReference type="EMBL" id="ABC35816.1"/>
    </source>
</evidence>
<dbReference type="Pfam" id="PF00591">
    <property type="entry name" value="Glycos_transf_3"/>
    <property type="match status" value="1"/>
</dbReference>
<dbReference type="SUPFAM" id="SSF47648">
    <property type="entry name" value="Nucleoside phosphorylase/phosphoribosyltransferase N-terminal domain"/>
    <property type="match status" value="1"/>
</dbReference>
<dbReference type="InterPro" id="IPR013465">
    <property type="entry name" value="Thymidine_Pase"/>
</dbReference>
<evidence type="ECO:0000256" key="7">
    <source>
        <dbReference type="HAMAP-Rule" id="MF_01628"/>
    </source>
</evidence>
<dbReference type="KEGG" id="bte:BTH_II0412"/>
<dbReference type="HAMAP" id="MF_01628">
    <property type="entry name" value="Thymid_phosp"/>
    <property type="match status" value="1"/>
</dbReference>
<evidence type="ECO:0000256" key="1">
    <source>
        <dbReference type="ARBA" id="ARBA00006915"/>
    </source>
</evidence>
<proteinExistence type="inferred from homology"/>
<dbReference type="GO" id="GO:0006206">
    <property type="term" value="P:pyrimidine nucleobase metabolic process"/>
    <property type="evidence" value="ECO:0007669"/>
    <property type="project" value="InterPro"/>
</dbReference>
<dbReference type="InterPro" id="IPR018090">
    <property type="entry name" value="Pyrmidine_PPas_bac/euk"/>
</dbReference>
<dbReference type="InterPro" id="IPR000053">
    <property type="entry name" value="Thymidine/pyrmidine_PPase"/>
</dbReference>
<dbReference type="PANTHER" id="PTHR10515">
    <property type="entry name" value="THYMIDINE PHOSPHORYLASE"/>
    <property type="match status" value="1"/>
</dbReference>
<comment type="function">
    <text evidence="7">The enzymes which catalyze the reversible phosphorolysis of pyrimidine nucleosides are involved in the degradation of these compounds and in their utilization as carbon and energy sources, or in the rescue of pyrimidine bases for nucleotide synthesis.</text>
</comment>
<dbReference type="PROSITE" id="PS00647">
    <property type="entry name" value="THYMID_PHOSPHORYLASE"/>
    <property type="match status" value="1"/>
</dbReference>
<evidence type="ECO:0000256" key="6">
    <source>
        <dbReference type="ARBA" id="ARBA00048550"/>
    </source>
</evidence>
<dbReference type="NCBIfam" id="TIGR02643">
    <property type="entry name" value="T_phosphoryl"/>
    <property type="match status" value="1"/>
</dbReference>
<dbReference type="Pfam" id="PF02885">
    <property type="entry name" value="Glycos_trans_3N"/>
    <property type="match status" value="1"/>
</dbReference>
<comment type="similarity">
    <text evidence="1 7">Belongs to the thymidine/pyrimidine-nucleoside phosphorylase family.</text>
</comment>
<dbReference type="PIRSF" id="PIRSF000478">
    <property type="entry name" value="TP_PyNP"/>
    <property type="match status" value="1"/>
</dbReference>
<dbReference type="InterPro" id="IPR017459">
    <property type="entry name" value="Glycosyl_Trfase_fam3_N_dom"/>
</dbReference>
<sequence>MFSRDVARPRGAFVASNAVECNRVVENQPLMQTMTFLPQEFIRKVRDREPFDAADVARFVRGVTTGDVTEGQIAAFAMAVYFNELPLSARIALTLAQRDSGDVLDWRGERLNGPVVDKHSTGGVGDLTSLLIGPMVAACGGHVPMISGRGLGHTGGTLDKLEAIPGYDVAPRVDTLRRVVRDAGVAIVGQTAQLAPADKRIYAVRDVTATVESISLITASILSKKLAAGVDALAMDVKVGSGAFMPTAEKSAELARSIVEVGNGAGMKTAAMLTDMNQALAPCAGNAIEVRCAIDFLTGAARPERLGAVSFALAGQMLTMSGLAEDAGDARRRLRAALESGAAAERFARMVAALGGPADLIERPDRHLPRAAVAVPVGAGRAGRIERIDARALGLAVVGLGGGRAKIGDALDHSVGLSALAELGERVEAGQPLATVHARDADAAALAADAVRRAYRIGAEPPAGTRVVYAVIE</sequence>
<protein>
    <recommendedName>
        <fullName evidence="3 7">Thymidine phosphorylase</fullName>
        <ecNumber evidence="3 7">2.4.2.4</ecNumber>
    </recommendedName>
    <alternativeName>
        <fullName evidence="7">TdRPase</fullName>
    </alternativeName>
</protein>
<dbReference type="EMBL" id="CP000085">
    <property type="protein sequence ID" value="ABC35816.1"/>
    <property type="molecule type" value="Genomic_DNA"/>
</dbReference>
<dbReference type="Pfam" id="PF07831">
    <property type="entry name" value="PYNP_C"/>
    <property type="match status" value="1"/>
</dbReference>
<dbReference type="Gene3D" id="1.20.970.10">
    <property type="entry name" value="Transferase, Pyrimidine Nucleoside Phosphorylase, Chain C"/>
    <property type="match status" value="1"/>
</dbReference>
<reference evidence="9 10" key="1">
    <citation type="journal article" date="2005" name="BMC Genomics">
        <title>Bacterial genome adaptation to niches: divergence of the potential virulence genes in three Burkholderia species of different survival strategies.</title>
        <authorList>
            <person name="Kim H.S."/>
            <person name="Schell M.A."/>
            <person name="Yu Y."/>
            <person name="Ulrich R.L."/>
            <person name="Sarria S.H."/>
            <person name="Nierman W.C."/>
            <person name="DeShazer D."/>
        </authorList>
    </citation>
    <scope>NUCLEOTIDE SEQUENCE [LARGE SCALE GENOMIC DNA]</scope>
    <source>
        <strain evidence="10">ATCC 700388 / DSM 13276 / CCUG 48851 / CIP 106301 / E264</strain>
    </source>
</reference>
<keyword evidence="4 7" id="KW-0328">Glycosyltransferase</keyword>
<dbReference type="InterPro" id="IPR036566">
    <property type="entry name" value="PYNP-like_C_sf"/>
</dbReference>
<evidence type="ECO:0000256" key="2">
    <source>
        <dbReference type="ARBA" id="ARBA00011738"/>
    </source>
</evidence>
<dbReference type="FunFam" id="3.40.1030.10:FF:000001">
    <property type="entry name" value="Thymidine phosphorylase"/>
    <property type="match status" value="1"/>
</dbReference>
<comment type="pathway">
    <text evidence="7">Pyrimidine metabolism; dTMP biosynthesis via salvage pathway; dTMP from thymine: step 1/2.</text>
</comment>
<keyword evidence="5 7" id="KW-0808">Transferase</keyword>
<evidence type="ECO:0000259" key="8">
    <source>
        <dbReference type="SMART" id="SM00941"/>
    </source>
</evidence>
<evidence type="ECO:0000256" key="5">
    <source>
        <dbReference type="ARBA" id="ARBA00022679"/>
    </source>
</evidence>
<dbReference type="SUPFAM" id="SSF54680">
    <property type="entry name" value="Pyrimidine nucleoside phosphorylase C-terminal domain"/>
    <property type="match status" value="1"/>
</dbReference>
<dbReference type="GO" id="GO:0004645">
    <property type="term" value="F:1,4-alpha-oligoglucan phosphorylase activity"/>
    <property type="evidence" value="ECO:0007669"/>
    <property type="project" value="InterPro"/>
</dbReference>
<accession>Q2T887</accession>
<dbReference type="InterPro" id="IPR036320">
    <property type="entry name" value="Glycosyl_Trfase_fam3_N_dom_sf"/>
</dbReference>
<dbReference type="InterPro" id="IPR035902">
    <property type="entry name" value="Nuc_phospho_transferase"/>
</dbReference>
<feature type="domain" description="Pyrimidine nucleoside phosphorylase C-terminal" evidence="8">
    <location>
        <begin position="384"/>
        <end position="458"/>
    </location>
</feature>
<evidence type="ECO:0000256" key="4">
    <source>
        <dbReference type="ARBA" id="ARBA00022676"/>
    </source>
</evidence>
<comment type="subunit">
    <text evidence="2 7">Homodimer.</text>
</comment>
<evidence type="ECO:0000256" key="3">
    <source>
        <dbReference type="ARBA" id="ARBA00011892"/>
    </source>
</evidence>
<comment type="catalytic activity">
    <reaction evidence="6 7">
        <text>thymidine + phosphate = 2-deoxy-alpha-D-ribose 1-phosphate + thymine</text>
        <dbReference type="Rhea" id="RHEA:16037"/>
        <dbReference type="ChEBI" id="CHEBI:17748"/>
        <dbReference type="ChEBI" id="CHEBI:17821"/>
        <dbReference type="ChEBI" id="CHEBI:43474"/>
        <dbReference type="ChEBI" id="CHEBI:57259"/>
        <dbReference type="EC" id="2.4.2.4"/>
    </reaction>
</comment>
<dbReference type="GO" id="GO:0009032">
    <property type="term" value="F:thymidine phosphorylase activity"/>
    <property type="evidence" value="ECO:0007669"/>
    <property type="project" value="UniProtKB-UniRule"/>
</dbReference>
<gene>
    <name evidence="7" type="primary">deoA</name>
    <name evidence="9" type="ordered locus">BTH_II0412</name>
</gene>
<dbReference type="Gene3D" id="3.90.1170.30">
    <property type="entry name" value="Pyrimidine nucleoside phosphorylase-like, C-terminal domain"/>
    <property type="match status" value="1"/>
</dbReference>
<keyword evidence="10" id="KW-1185">Reference proteome</keyword>
<dbReference type="GO" id="GO:0005829">
    <property type="term" value="C:cytosol"/>
    <property type="evidence" value="ECO:0007669"/>
    <property type="project" value="TreeGrafter"/>
</dbReference>
<dbReference type="UniPathway" id="UPA00578">
    <property type="reaction ID" value="UER00638"/>
</dbReference>
<dbReference type="GO" id="GO:0046104">
    <property type="term" value="P:thymidine metabolic process"/>
    <property type="evidence" value="ECO:0007669"/>
    <property type="project" value="UniProtKB-UniRule"/>
</dbReference>
<dbReference type="EC" id="2.4.2.4" evidence="3 7"/>
<dbReference type="InterPro" id="IPR013102">
    <property type="entry name" value="PYNP_C"/>
</dbReference>
<dbReference type="InterPro" id="IPR000312">
    <property type="entry name" value="Glycosyl_Trfase_fam3"/>
</dbReference>
<evidence type="ECO:0000313" key="10">
    <source>
        <dbReference type="Proteomes" id="UP000001930"/>
    </source>
</evidence>
<dbReference type="HOGENOM" id="CLU_025040_0_1_4"/>
<dbReference type="NCBIfam" id="TIGR02644">
    <property type="entry name" value="Y_phosphoryl"/>
    <property type="match status" value="1"/>
</dbReference>
<dbReference type="PANTHER" id="PTHR10515:SF0">
    <property type="entry name" value="THYMIDINE PHOSPHORYLASE"/>
    <property type="match status" value="1"/>
</dbReference>